<gene>
    <name evidence="2" type="ORF">METZ01_LOCUS153959</name>
</gene>
<dbReference type="SUPFAM" id="SSF50630">
    <property type="entry name" value="Acid proteases"/>
    <property type="match status" value="1"/>
</dbReference>
<evidence type="ECO:0000259" key="1">
    <source>
        <dbReference type="Pfam" id="PF05618"/>
    </source>
</evidence>
<dbReference type="Gene3D" id="2.40.70.10">
    <property type="entry name" value="Acid Proteases"/>
    <property type="match status" value="1"/>
</dbReference>
<dbReference type="Pfam" id="PF05618">
    <property type="entry name" value="Zn_protease"/>
    <property type="match status" value="1"/>
</dbReference>
<feature type="domain" description="Retropepsin-like aspartic endopeptidase" evidence="1">
    <location>
        <begin position="7"/>
        <end position="139"/>
    </location>
</feature>
<evidence type="ECO:0000313" key="2">
    <source>
        <dbReference type="EMBL" id="SVB01105.1"/>
    </source>
</evidence>
<proteinExistence type="predicted"/>
<dbReference type="InterPro" id="IPR021109">
    <property type="entry name" value="Peptidase_aspartic_dom_sf"/>
</dbReference>
<name>A0A382AHP3_9ZZZZ</name>
<protein>
    <recommendedName>
        <fullName evidence="1">Retropepsin-like aspartic endopeptidase domain-containing protein</fullName>
    </recommendedName>
</protein>
<dbReference type="InterPro" id="IPR008503">
    <property type="entry name" value="Asp_endopeptidase"/>
</dbReference>
<dbReference type="PANTHER" id="PTHR38037:SF1">
    <property type="entry name" value="ATP-DEPENDENT ZINC PROTEASE DOMAIN-CONTAINING PROTEIN-RELATED"/>
    <property type="match status" value="1"/>
</dbReference>
<feature type="non-terminal residue" evidence="2">
    <location>
        <position position="192"/>
    </location>
</feature>
<sequence>MTKDLELGWEEWINLPSLNVPAIKVKIDTGAQTSALHAKHIEIFKVNKKKHVRFEVSPLPEKPNLTISCSAPLLDKRKVVSSNGESETRFIIKATLILGTKEWEAEISLTDRESMQFRMLLGRSALDPEMIVHPSESFLLGGLDKSIYRKKKIKSLRSRRALRIALLTREPNNYSSKKIKLAGEVRGHEVEA</sequence>
<dbReference type="PANTHER" id="PTHR38037">
    <property type="entry name" value="ZN_PROTEASE DOMAIN-CONTAINING PROTEIN"/>
    <property type="match status" value="1"/>
</dbReference>
<dbReference type="EMBL" id="UINC01025468">
    <property type="protein sequence ID" value="SVB01105.1"/>
    <property type="molecule type" value="Genomic_DNA"/>
</dbReference>
<dbReference type="AlphaFoldDB" id="A0A382AHP3"/>
<reference evidence="2" key="1">
    <citation type="submission" date="2018-05" db="EMBL/GenBank/DDBJ databases">
        <authorList>
            <person name="Lanie J.A."/>
            <person name="Ng W.-L."/>
            <person name="Kazmierczak K.M."/>
            <person name="Andrzejewski T.M."/>
            <person name="Davidsen T.M."/>
            <person name="Wayne K.J."/>
            <person name="Tettelin H."/>
            <person name="Glass J.I."/>
            <person name="Rusch D."/>
            <person name="Podicherti R."/>
            <person name="Tsui H.-C.T."/>
            <person name="Winkler M.E."/>
        </authorList>
    </citation>
    <scope>NUCLEOTIDE SEQUENCE</scope>
</reference>
<accession>A0A382AHP3</accession>
<organism evidence="2">
    <name type="scientific">marine metagenome</name>
    <dbReference type="NCBI Taxonomy" id="408172"/>
    <lineage>
        <taxon>unclassified sequences</taxon>
        <taxon>metagenomes</taxon>
        <taxon>ecological metagenomes</taxon>
    </lineage>
</organism>